<dbReference type="PROSITE" id="PS00463">
    <property type="entry name" value="ZN2_CY6_FUNGAL_1"/>
    <property type="match status" value="1"/>
</dbReference>
<proteinExistence type="predicted"/>
<dbReference type="PANTHER" id="PTHR38111:SF11">
    <property type="entry name" value="TRANSCRIPTION FACTOR DOMAIN-CONTAINING PROTEIN-RELATED"/>
    <property type="match status" value="1"/>
</dbReference>
<gene>
    <name evidence="3" type="ORF">F5X68DRAFT_254157</name>
</gene>
<dbReference type="InterPro" id="IPR001138">
    <property type="entry name" value="Zn2Cys6_DnaBD"/>
</dbReference>
<feature type="domain" description="Zn(2)-C6 fungal-type" evidence="2">
    <location>
        <begin position="10"/>
        <end position="38"/>
    </location>
</feature>
<dbReference type="AlphaFoldDB" id="A0A9P8VDN9"/>
<dbReference type="GO" id="GO:0000981">
    <property type="term" value="F:DNA-binding transcription factor activity, RNA polymerase II-specific"/>
    <property type="evidence" value="ECO:0007669"/>
    <property type="project" value="InterPro"/>
</dbReference>
<reference evidence="3" key="1">
    <citation type="journal article" date="2021" name="Nat. Commun.">
        <title>Genetic determinants of endophytism in the Arabidopsis root mycobiome.</title>
        <authorList>
            <person name="Mesny F."/>
            <person name="Miyauchi S."/>
            <person name="Thiergart T."/>
            <person name="Pickel B."/>
            <person name="Atanasova L."/>
            <person name="Karlsson M."/>
            <person name="Huettel B."/>
            <person name="Barry K.W."/>
            <person name="Haridas S."/>
            <person name="Chen C."/>
            <person name="Bauer D."/>
            <person name="Andreopoulos W."/>
            <person name="Pangilinan J."/>
            <person name="LaButti K."/>
            <person name="Riley R."/>
            <person name="Lipzen A."/>
            <person name="Clum A."/>
            <person name="Drula E."/>
            <person name="Henrissat B."/>
            <person name="Kohler A."/>
            <person name="Grigoriev I.V."/>
            <person name="Martin F.M."/>
            <person name="Hacquard S."/>
        </authorList>
    </citation>
    <scope>NUCLEOTIDE SEQUENCE</scope>
    <source>
        <strain evidence="3">MPI-SDFR-AT-0117</strain>
    </source>
</reference>
<dbReference type="InterPro" id="IPR036864">
    <property type="entry name" value="Zn2-C6_fun-type_DNA-bd_sf"/>
</dbReference>
<organism evidence="3 4">
    <name type="scientific">Plectosphaerella plurivora</name>
    <dbReference type="NCBI Taxonomy" id="936078"/>
    <lineage>
        <taxon>Eukaryota</taxon>
        <taxon>Fungi</taxon>
        <taxon>Dikarya</taxon>
        <taxon>Ascomycota</taxon>
        <taxon>Pezizomycotina</taxon>
        <taxon>Sordariomycetes</taxon>
        <taxon>Hypocreomycetidae</taxon>
        <taxon>Glomerellales</taxon>
        <taxon>Plectosphaerellaceae</taxon>
        <taxon>Plectosphaerella</taxon>
    </lineage>
</organism>
<evidence type="ECO:0000313" key="3">
    <source>
        <dbReference type="EMBL" id="KAH6689696.1"/>
    </source>
</evidence>
<dbReference type="Gene3D" id="4.10.240.10">
    <property type="entry name" value="Zn(2)-C6 fungal-type DNA-binding domain"/>
    <property type="match status" value="1"/>
</dbReference>
<dbReference type="InterPro" id="IPR053178">
    <property type="entry name" value="Osmoadaptation_assoc"/>
</dbReference>
<evidence type="ECO:0000313" key="4">
    <source>
        <dbReference type="Proteomes" id="UP000770015"/>
    </source>
</evidence>
<dbReference type="EMBL" id="JAGSXJ010000007">
    <property type="protein sequence ID" value="KAH6689696.1"/>
    <property type="molecule type" value="Genomic_DNA"/>
</dbReference>
<evidence type="ECO:0000256" key="1">
    <source>
        <dbReference type="ARBA" id="ARBA00023242"/>
    </source>
</evidence>
<dbReference type="OrthoDB" id="3525185at2759"/>
<dbReference type="SMART" id="SM00066">
    <property type="entry name" value="GAL4"/>
    <property type="match status" value="1"/>
</dbReference>
<dbReference type="GO" id="GO:0008270">
    <property type="term" value="F:zinc ion binding"/>
    <property type="evidence" value="ECO:0007669"/>
    <property type="project" value="InterPro"/>
</dbReference>
<accession>A0A9P8VDN9</accession>
<evidence type="ECO:0000259" key="2">
    <source>
        <dbReference type="PROSITE" id="PS50048"/>
    </source>
</evidence>
<dbReference type="Pfam" id="PF00172">
    <property type="entry name" value="Zn_clus"/>
    <property type="match status" value="1"/>
</dbReference>
<sequence length="514" mass="57670">MVGVPGRSKGCHTCRRRKKGCDGQRPSCGQCQKARIECHGYERQWIFVNVTSPPIIGPASGSSTARSTPEITMPSSLSRSAYEEKYLGMFWDIYLPEGTASVQTLGRYSFVTWIPIVLDLHTKDPALNKALLALCLGTIGSRRNITWMSEESLKLYAGAVSDMNLGLKNKSRRTSDALLLTTRTLGLYELICGLHDENGATITWANSWQGHNLGQMGLIMQRTPEGHVDGHAHDLFVDARMNVTNALLILRRRSALCDTTWKTVPWTKVPKNPTDVLYDIIGDIPGLLEDADRMNLLCDPVERANLLSRLVEDCWNIDTDLTWWFEGLSPREEFEALKSRGFTTPSTTGFAASLVMMKYWSACISAYGAFRQILASNSPASLFSLPERTNPQNYCRYIIELSQMFFHNASGVFGKHTMLFPLGIAYAYLLSTDVEGYTSPEMQMIQLYFQRPQCGQRVQRFMHSMLSAGPELADEILNDSQYFRARARAWLGLLPVTPPESPESDFGQMLHDNC</sequence>
<dbReference type="PROSITE" id="PS50048">
    <property type="entry name" value="ZN2_CY6_FUNGAL_2"/>
    <property type="match status" value="1"/>
</dbReference>
<name>A0A9P8VDN9_9PEZI</name>
<protein>
    <recommendedName>
        <fullName evidence="2">Zn(2)-C6 fungal-type domain-containing protein</fullName>
    </recommendedName>
</protein>
<dbReference type="SUPFAM" id="SSF57701">
    <property type="entry name" value="Zn2/Cys6 DNA-binding domain"/>
    <property type="match status" value="1"/>
</dbReference>
<comment type="caution">
    <text evidence="3">The sequence shown here is derived from an EMBL/GenBank/DDBJ whole genome shotgun (WGS) entry which is preliminary data.</text>
</comment>
<keyword evidence="4" id="KW-1185">Reference proteome</keyword>
<dbReference type="CDD" id="cd00067">
    <property type="entry name" value="GAL4"/>
    <property type="match status" value="1"/>
</dbReference>
<keyword evidence="1" id="KW-0539">Nucleus</keyword>
<dbReference type="Proteomes" id="UP000770015">
    <property type="component" value="Unassembled WGS sequence"/>
</dbReference>
<dbReference type="PANTHER" id="PTHR38111">
    <property type="entry name" value="ZN(2)-C6 FUNGAL-TYPE DOMAIN-CONTAINING PROTEIN-RELATED"/>
    <property type="match status" value="1"/>
</dbReference>